<dbReference type="InterPro" id="IPR006286">
    <property type="entry name" value="C56_PfpI-like"/>
</dbReference>
<feature type="domain" description="DJ-1/PfpI" evidence="2">
    <location>
        <begin position="42"/>
        <end position="190"/>
    </location>
</feature>
<dbReference type="GeneID" id="20212667"/>
<dbReference type="EMBL" id="AMQM01006745">
    <property type="status" value="NOT_ANNOTATED_CDS"/>
    <property type="molecule type" value="Genomic_DNA"/>
</dbReference>
<dbReference type="RefSeq" id="XP_009026226.1">
    <property type="nucleotide sequence ID" value="XM_009027978.1"/>
</dbReference>
<organism evidence="4 5">
    <name type="scientific">Helobdella robusta</name>
    <name type="common">Californian leech</name>
    <dbReference type="NCBI Taxonomy" id="6412"/>
    <lineage>
        <taxon>Eukaryota</taxon>
        <taxon>Metazoa</taxon>
        <taxon>Spiralia</taxon>
        <taxon>Lophotrochozoa</taxon>
        <taxon>Annelida</taxon>
        <taxon>Clitellata</taxon>
        <taxon>Hirudinea</taxon>
        <taxon>Rhynchobdellida</taxon>
        <taxon>Glossiphoniidae</taxon>
        <taxon>Helobdella</taxon>
    </lineage>
</organism>
<dbReference type="AlphaFoldDB" id="T1FV21"/>
<dbReference type="CTD" id="20212667"/>
<protein>
    <recommendedName>
        <fullName evidence="2">DJ-1/PfpI domain-containing protein</fullName>
    </recommendedName>
</protein>
<dbReference type="HOGENOM" id="CLU_000445_44_4_1"/>
<dbReference type="CDD" id="cd03134">
    <property type="entry name" value="GATase1_PfpI_like"/>
    <property type="match status" value="1"/>
</dbReference>
<evidence type="ECO:0000256" key="1">
    <source>
        <dbReference type="ARBA" id="ARBA00008542"/>
    </source>
</evidence>
<dbReference type="eggNOG" id="KOG2764">
    <property type="taxonomic scope" value="Eukaryota"/>
</dbReference>
<dbReference type="InterPro" id="IPR002818">
    <property type="entry name" value="DJ-1/PfpI"/>
</dbReference>
<dbReference type="EnsemblMetazoa" id="HelroT193498">
    <property type="protein sequence ID" value="HelroP193498"/>
    <property type="gene ID" value="HelroG193498"/>
</dbReference>
<proteinExistence type="inferred from homology"/>
<reference evidence="4" key="3">
    <citation type="submission" date="2015-06" db="UniProtKB">
        <authorList>
            <consortium name="EnsemblMetazoa"/>
        </authorList>
    </citation>
    <scope>IDENTIFICATION</scope>
</reference>
<dbReference type="Gene3D" id="3.40.50.880">
    <property type="match status" value="1"/>
</dbReference>
<keyword evidence="5" id="KW-1185">Reference proteome</keyword>
<dbReference type="InParanoid" id="T1FV21"/>
<evidence type="ECO:0000313" key="4">
    <source>
        <dbReference type="EnsemblMetazoa" id="HelroP193498"/>
    </source>
</evidence>
<comment type="similarity">
    <text evidence="1">Belongs to the peptidase C56 family.</text>
</comment>
<dbReference type="PROSITE" id="PS51276">
    <property type="entry name" value="PEPTIDASE_C56_PFPI"/>
    <property type="match status" value="1"/>
</dbReference>
<dbReference type="PANTHER" id="PTHR42733">
    <property type="entry name" value="DJ-1 PROTEIN"/>
    <property type="match status" value="1"/>
</dbReference>
<evidence type="ECO:0000313" key="3">
    <source>
        <dbReference type="EMBL" id="ESN95664.1"/>
    </source>
</evidence>
<dbReference type="Pfam" id="PF01965">
    <property type="entry name" value="DJ-1_PfpI"/>
    <property type="match status" value="1"/>
</dbReference>
<sequence length="212" mass="23472">MHVHKRLNPALNPAGFKKRSDFGRGRTSVHPYTKCSSCSCKVNYPLLRLREAGHITFTIGPEQGKVYSSKHGYPCTADYGIDQISVDKLDGLIIPGGWCPDYLRRNKKFVQLVADMVHSGKLVGAICHGPWMLCSAKCIKDRRLTCFVAIKDDVENAGGIYEDSSVVIDGNLVTSRIPSDLPDFSRAVLQVLTLQCQHSKCDMCTGDIKEKL</sequence>
<evidence type="ECO:0000259" key="2">
    <source>
        <dbReference type="Pfam" id="PF01965"/>
    </source>
</evidence>
<dbReference type="OrthoDB" id="543156at2759"/>
<gene>
    <name evidence="4" type="primary">20212667</name>
    <name evidence="3" type="ORF">HELRODRAFT_193498</name>
</gene>
<dbReference type="KEGG" id="hro:HELRODRAFT_193498"/>
<dbReference type="EMBL" id="KB097510">
    <property type="protein sequence ID" value="ESN95664.1"/>
    <property type="molecule type" value="Genomic_DNA"/>
</dbReference>
<dbReference type="STRING" id="6412.T1FV21"/>
<accession>T1FV21</accession>
<dbReference type="Proteomes" id="UP000015101">
    <property type="component" value="Unassembled WGS sequence"/>
</dbReference>
<dbReference type="SUPFAM" id="SSF52317">
    <property type="entry name" value="Class I glutamine amidotransferase-like"/>
    <property type="match status" value="1"/>
</dbReference>
<dbReference type="PANTHER" id="PTHR42733:SF13">
    <property type="entry name" value="DJ-1_PFPI DOMAIN-CONTAINING PROTEIN"/>
    <property type="match status" value="1"/>
</dbReference>
<dbReference type="InterPro" id="IPR029062">
    <property type="entry name" value="Class_I_gatase-like"/>
</dbReference>
<evidence type="ECO:0000313" key="5">
    <source>
        <dbReference type="Proteomes" id="UP000015101"/>
    </source>
</evidence>
<dbReference type="NCBIfam" id="TIGR01382">
    <property type="entry name" value="PfpI"/>
    <property type="match status" value="1"/>
</dbReference>
<name>T1FV21_HELRO</name>
<reference evidence="5" key="1">
    <citation type="submission" date="2012-12" db="EMBL/GenBank/DDBJ databases">
        <authorList>
            <person name="Hellsten U."/>
            <person name="Grimwood J."/>
            <person name="Chapman J.A."/>
            <person name="Shapiro H."/>
            <person name="Aerts A."/>
            <person name="Otillar R.P."/>
            <person name="Terry A.Y."/>
            <person name="Boore J.L."/>
            <person name="Simakov O."/>
            <person name="Marletaz F."/>
            <person name="Cho S.-J."/>
            <person name="Edsinger-Gonzales E."/>
            <person name="Havlak P."/>
            <person name="Kuo D.-H."/>
            <person name="Larsson T."/>
            <person name="Lv J."/>
            <person name="Arendt D."/>
            <person name="Savage R."/>
            <person name="Osoegawa K."/>
            <person name="de Jong P."/>
            <person name="Lindberg D.R."/>
            <person name="Seaver E.C."/>
            <person name="Weisblat D.A."/>
            <person name="Putnam N.H."/>
            <person name="Grigoriev I.V."/>
            <person name="Rokhsar D.S."/>
        </authorList>
    </citation>
    <scope>NUCLEOTIDE SEQUENCE</scope>
</reference>
<reference evidence="3 5" key="2">
    <citation type="journal article" date="2013" name="Nature">
        <title>Insights into bilaterian evolution from three spiralian genomes.</title>
        <authorList>
            <person name="Simakov O."/>
            <person name="Marletaz F."/>
            <person name="Cho S.J."/>
            <person name="Edsinger-Gonzales E."/>
            <person name="Havlak P."/>
            <person name="Hellsten U."/>
            <person name="Kuo D.H."/>
            <person name="Larsson T."/>
            <person name="Lv J."/>
            <person name="Arendt D."/>
            <person name="Savage R."/>
            <person name="Osoegawa K."/>
            <person name="de Jong P."/>
            <person name="Grimwood J."/>
            <person name="Chapman J.A."/>
            <person name="Shapiro H."/>
            <person name="Aerts A."/>
            <person name="Otillar R.P."/>
            <person name="Terry A.Y."/>
            <person name="Boore J.L."/>
            <person name="Grigoriev I.V."/>
            <person name="Lindberg D.R."/>
            <person name="Seaver E.C."/>
            <person name="Weisblat D.A."/>
            <person name="Putnam N.H."/>
            <person name="Rokhsar D.S."/>
        </authorList>
    </citation>
    <scope>NUCLEOTIDE SEQUENCE</scope>
</reference>